<dbReference type="EMBL" id="BONF01000010">
    <property type="protein sequence ID" value="GIF80827.1"/>
    <property type="molecule type" value="Genomic_DNA"/>
</dbReference>
<dbReference type="CDD" id="cd13585">
    <property type="entry name" value="PBP2_TMBP_like"/>
    <property type="match status" value="1"/>
</dbReference>
<gene>
    <name evidence="6" type="ORF">Cba03nite_21760</name>
</gene>
<dbReference type="GO" id="GO:0030313">
    <property type="term" value="C:cell envelope"/>
    <property type="evidence" value="ECO:0007669"/>
    <property type="project" value="UniProtKB-SubCell"/>
</dbReference>
<dbReference type="InterPro" id="IPR006059">
    <property type="entry name" value="SBP"/>
</dbReference>
<dbReference type="SUPFAM" id="SSF53850">
    <property type="entry name" value="Periplasmic binding protein-like II"/>
    <property type="match status" value="1"/>
</dbReference>
<evidence type="ECO:0000313" key="6">
    <source>
        <dbReference type="EMBL" id="GIF80827.1"/>
    </source>
</evidence>
<evidence type="ECO:0000256" key="4">
    <source>
        <dbReference type="ARBA" id="ARBA00022729"/>
    </source>
</evidence>
<dbReference type="Pfam" id="PF01547">
    <property type="entry name" value="SBP_bac_1"/>
    <property type="match status" value="1"/>
</dbReference>
<keyword evidence="4 5" id="KW-0732">Signal</keyword>
<dbReference type="PANTHER" id="PTHR43649:SF31">
    <property type="entry name" value="SN-GLYCEROL-3-PHOSPHATE-BINDING PERIPLASMIC PROTEIN UGPB"/>
    <property type="match status" value="1"/>
</dbReference>
<comment type="similarity">
    <text evidence="2">Belongs to the bacterial solute-binding protein 1 family.</text>
</comment>
<comment type="caution">
    <text evidence="6">The sequence shown here is derived from an EMBL/GenBank/DDBJ whole genome shotgun (WGS) entry which is preliminary data.</text>
</comment>
<organism evidence="6 7">
    <name type="scientific">Catellatospora bangladeshensis</name>
    <dbReference type="NCBI Taxonomy" id="310355"/>
    <lineage>
        <taxon>Bacteria</taxon>
        <taxon>Bacillati</taxon>
        <taxon>Actinomycetota</taxon>
        <taxon>Actinomycetes</taxon>
        <taxon>Micromonosporales</taxon>
        <taxon>Micromonosporaceae</taxon>
        <taxon>Catellatospora</taxon>
    </lineage>
</organism>
<dbReference type="AlphaFoldDB" id="A0A8J3JI01"/>
<dbReference type="PANTHER" id="PTHR43649">
    <property type="entry name" value="ARABINOSE-BINDING PROTEIN-RELATED"/>
    <property type="match status" value="1"/>
</dbReference>
<dbReference type="RefSeq" id="WP_203744755.1">
    <property type="nucleotide sequence ID" value="NZ_BONF01000010.1"/>
</dbReference>
<evidence type="ECO:0000256" key="1">
    <source>
        <dbReference type="ARBA" id="ARBA00004196"/>
    </source>
</evidence>
<reference evidence="6 7" key="1">
    <citation type="submission" date="2021-01" db="EMBL/GenBank/DDBJ databases">
        <title>Whole genome shotgun sequence of Catellatospora bangladeshensis NBRC 107357.</title>
        <authorList>
            <person name="Komaki H."/>
            <person name="Tamura T."/>
        </authorList>
    </citation>
    <scope>NUCLEOTIDE SEQUENCE [LARGE SCALE GENOMIC DNA]</scope>
    <source>
        <strain evidence="6 7">NBRC 107357</strain>
    </source>
</reference>
<sequence length="421" mass="45530">MWKAVRTGAAVMAAAVLAVTVAGCGADEPTAGADEKATLSYAVWDKNQVPVMEELAAAFTEDHPNITVEVQLTPWADYWTKLRAAVTGGAAPDVFWMNGPNVQLYADNGVIMPLADKVAEAKLDLGVYPKALVDLYTFEGKIYGLPKDFDTVGVWFNKELFDAAGVKHPAAGWTWDDFKAAAAKLSNPAKGQYAVGANIAGQEYFYNTIYQAGGNVISADGKKSGYDDPATIEGLRFWTDLIKNKQSPDLKTMTDTHPIQLFESGKLAMYWGGSWNVTEFGNNEYTKTRVDAAPLPTGVKQATIIHGLANVVSAKTKYPAQAWEFVKFLGSKPAAEILGKKGPIPAYTGTQDAWLAANAKFNGKVFLDAVSYAVPYPVSRNTAAWNDEEFKQLTKAYTGEVPVEQAAKELATQMNALLAKE</sequence>
<evidence type="ECO:0000256" key="2">
    <source>
        <dbReference type="ARBA" id="ARBA00008520"/>
    </source>
</evidence>
<comment type="subcellular location">
    <subcellularLocation>
        <location evidence="1">Cell envelope</location>
    </subcellularLocation>
</comment>
<feature type="signal peptide" evidence="5">
    <location>
        <begin position="1"/>
        <end position="26"/>
    </location>
</feature>
<proteinExistence type="inferred from homology"/>
<keyword evidence="3" id="KW-0813">Transport</keyword>
<dbReference type="Proteomes" id="UP000601223">
    <property type="component" value="Unassembled WGS sequence"/>
</dbReference>
<dbReference type="Gene3D" id="3.40.190.10">
    <property type="entry name" value="Periplasmic binding protein-like II"/>
    <property type="match status" value="1"/>
</dbReference>
<dbReference type="InterPro" id="IPR050490">
    <property type="entry name" value="Bact_solute-bd_prot1"/>
</dbReference>
<feature type="chain" id="PRO_5038690309" evidence="5">
    <location>
        <begin position="27"/>
        <end position="421"/>
    </location>
</feature>
<evidence type="ECO:0000256" key="3">
    <source>
        <dbReference type="ARBA" id="ARBA00022448"/>
    </source>
</evidence>
<dbReference type="PROSITE" id="PS51257">
    <property type="entry name" value="PROKAR_LIPOPROTEIN"/>
    <property type="match status" value="1"/>
</dbReference>
<evidence type="ECO:0000256" key="5">
    <source>
        <dbReference type="SAM" id="SignalP"/>
    </source>
</evidence>
<keyword evidence="7" id="KW-1185">Reference proteome</keyword>
<evidence type="ECO:0000313" key="7">
    <source>
        <dbReference type="Proteomes" id="UP000601223"/>
    </source>
</evidence>
<name>A0A8J3JI01_9ACTN</name>
<protein>
    <submittedName>
        <fullName evidence="6">Sugar ABC transporter substrate-binding protein</fullName>
    </submittedName>
</protein>
<accession>A0A8J3JI01</accession>